<evidence type="ECO:0000256" key="4">
    <source>
        <dbReference type="ARBA" id="ARBA00022519"/>
    </source>
</evidence>
<feature type="transmembrane region" description="Helical" evidence="9">
    <location>
        <begin position="177"/>
        <end position="197"/>
    </location>
</feature>
<accession>A0A366X4K2</accession>
<protein>
    <recommendedName>
        <fullName evidence="9">TRAP transporter small permease protein</fullName>
    </recommendedName>
</protein>
<feature type="transmembrane region" description="Helical" evidence="9">
    <location>
        <begin position="31"/>
        <end position="51"/>
    </location>
</feature>
<sequence>MSIWADAATIVSKTLSGDIDFQVVNAYRSNAAWIVFTTVTLVGGFLVYYLYKASPWLERNLERTIVVWSYIIMAAIIFFGVIQRFLLSGQPAWSTTIPPLIFMIMAWYGCSFNVRLRTHLSFNEFRTKFSPKGQIAALSLDAVLWMIFCIVIVTTVSREVVRSYSNFQIVLGTDNTMQWWFLITIPIAFILMAGRVLENLFEDWSNYRKGEPLIKQAVIGGDV</sequence>
<dbReference type="PANTHER" id="PTHR35011:SF2">
    <property type="entry name" value="2,3-DIKETO-L-GULONATE TRAP TRANSPORTER SMALL PERMEASE PROTEIN YIAM"/>
    <property type="match status" value="1"/>
</dbReference>
<comment type="similarity">
    <text evidence="8 9">Belongs to the TRAP transporter small permease family.</text>
</comment>
<evidence type="ECO:0000313" key="11">
    <source>
        <dbReference type="EMBL" id="RBW57939.1"/>
    </source>
</evidence>
<comment type="function">
    <text evidence="9">Part of the tripartite ATP-independent periplasmic (TRAP) transport system.</text>
</comment>
<keyword evidence="2 9" id="KW-0813">Transport</keyword>
<dbReference type="GO" id="GO:0022857">
    <property type="term" value="F:transmembrane transporter activity"/>
    <property type="evidence" value="ECO:0007669"/>
    <property type="project" value="UniProtKB-UniRule"/>
</dbReference>
<name>A0A366X4K2_9RHOB</name>
<gene>
    <name evidence="11" type="ORF">DS909_07275</name>
</gene>
<keyword evidence="7 9" id="KW-0472">Membrane</keyword>
<evidence type="ECO:0000313" key="12">
    <source>
        <dbReference type="Proteomes" id="UP000252706"/>
    </source>
</evidence>
<evidence type="ECO:0000256" key="6">
    <source>
        <dbReference type="ARBA" id="ARBA00022989"/>
    </source>
</evidence>
<keyword evidence="6 9" id="KW-1133">Transmembrane helix</keyword>
<dbReference type="Pfam" id="PF04290">
    <property type="entry name" value="DctQ"/>
    <property type="match status" value="1"/>
</dbReference>
<evidence type="ECO:0000256" key="9">
    <source>
        <dbReference type="RuleBase" id="RU369079"/>
    </source>
</evidence>
<comment type="caution">
    <text evidence="11">The sequence shown here is derived from an EMBL/GenBank/DDBJ whole genome shotgun (WGS) entry which is preliminary data.</text>
</comment>
<dbReference type="RefSeq" id="WP_113822798.1">
    <property type="nucleotide sequence ID" value="NZ_QOCE01000017.1"/>
</dbReference>
<evidence type="ECO:0000259" key="10">
    <source>
        <dbReference type="Pfam" id="PF04290"/>
    </source>
</evidence>
<comment type="subunit">
    <text evidence="9">The complex comprises the extracytoplasmic solute receptor protein and the two transmembrane proteins.</text>
</comment>
<dbReference type="PANTHER" id="PTHR35011">
    <property type="entry name" value="2,3-DIKETO-L-GULONATE TRAP TRANSPORTER SMALL PERMEASE PROTEIN YIAM"/>
    <property type="match status" value="1"/>
</dbReference>
<organism evidence="11 12">
    <name type="scientific">Phaeobacter gallaeciensis</name>
    <dbReference type="NCBI Taxonomy" id="60890"/>
    <lineage>
        <taxon>Bacteria</taxon>
        <taxon>Pseudomonadati</taxon>
        <taxon>Pseudomonadota</taxon>
        <taxon>Alphaproteobacteria</taxon>
        <taxon>Rhodobacterales</taxon>
        <taxon>Roseobacteraceae</taxon>
        <taxon>Phaeobacter</taxon>
    </lineage>
</organism>
<dbReference type="InterPro" id="IPR007387">
    <property type="entry name" value="TRAP_DctQ"/>
</dbReference>
<feature type="domain" description="Tripartite ATP-independent periplasmic transporters DctQ component" evidence="10">
    <location>
        <begin position="73"/>
        <end position="205"/>
    </location>
</feature>
<dbReference type="Proteomes" id="UP000252706">
    <property type="component" value="Unassembled WGS sequence"/>
</dbReference>
<feature type="transmembrane region" description="Helical" evidence="9">
    <location>
        <begin position="63"/>
        <end position="86"/>
    </location>
</feature>
<evidence type="ECO:0000256" key="3">
    <source>
        <dbReference type="ARBA" id="ARBA00022475"/>
    </source>
</evidence>
<dbReference type="EMBL" id="QOCE01000017">
    <property type="protein sequence ID" value="RBW57939.1"/>
    <property type="molecule type" value="Genomic_DNA"/>
</dbReference>
<evidence type="ECO:0000256" key="2">
    <source>
        <dbReference type="ARBA" id="ARBA00022448"/>
    </source>
</evidence>
<keyword evidence="3" id="KW-1003">Cell membrane</keyword>
<dbReference type="AlphaFoldDB" id="A0A366X4K2"/>
<dbReference type="InterPro" id="IPR055348">
    <property type="entry name" value="DctQ"/>
</dbReference>
<dbReference type="OrthoDB" id="6116361at2"/>
<reference evidence="11 12" key="1">
    <citation type="submission" date="2018-07" db="EMBL/GenBank/DDBJ databases">
        <title>Modular assembly of carbohydrate-degrading microbial communities in the ocean.</title>
        <authorList>
            <person name="Enke T.N."/>
            <person name="Datta M.S."/>
            <person name="Schwartzman J.A."/>
            <person name="Cermak N."/>
            <person name="Schmitz D.A."/>
            <person name="Barrere J."/>
            <person name="Cordero O.X."/>
        </authorList>
    </citation>
    <scope>NUCLEOTIDE SEQUENCE [LARGE SCALE GENOMIC DNA]</scope>
    <source>
        <strain evidence="11 12">C3M10</strain>
    </source>
</reference>
<keyword evidence="4 9" id="KW-0997">Cell inner membrane</keyword>
<evidence type="ECO:0000256" key="8">
    <source>
        <dbReference type="ARBA" id="ARBA00038436"/>
    </source>
</evidence>
<evidence type="ECO:0000256" key="5">
    <source>
        <dbReference type="ARBA" id="ARBA00022692"/>
    </source>
</evidence>
<dbReference type="GO" id="GO:0005886">
    <property type="term" value="C:plasma membrane"/>
    <property type="evidence" value="ECO:0007669"/>
    <property type="project" value="UniProtKB-SubCell"/>
</dbReference>
<evidence type="ECO:0000256" key="7">
    <source>
        <dbReference type="ARBA" id="ARBA00023136"/>
    </source>
</evidence>
<comment type="caution">
    <text evidence="9">Lacks conserved residue(s) required for the propagation of feature annotation.</text>
</comment>
<feature type="transmembrane region" description="Helical" evidence="9">
    <location>
        <begin position="92"/>
        <end position="114"/>
    </location>
</feature>
<proteinExistence type="inferred from homology"/>
<keyword evidence="5 9" id="KW-0812">Transmembrane</keyword>
<evidence type="ECO:0000256" key="1">
    <source>
        <dbReference type="ARBA" id="ARBA00004429"/>
    </source>
</evidence>
<feature type="transmembrane region" description="Helical" evidence="9">
    <location>
        <begin position="135"/>
        <end position="157"/>
    </location>
</feature>
<dbReference type="GO" id="GO:0015740">
    <property type="term" value="P:C4-dicarboxylate transport"/>
    <property type="evidence" value="ECO:0007669"/>
    <property type="project" value="TreeGrafter"/>
</dbReference>
<comment type="subcellular location">
    <subcellularLocation>
        <location evidence="1 9">Cell inner membrane</location>
        <topology evidence="1 9">Multi-pass membrane protein</topology>
    </subcellularLocation>
</comment>